<keyword evidence="2" id="KW-1185">Reference proteome</keyword>
<protein>
    <submittedName>
        <fullName evidence="1">Uncharacterized protein</fullName>
    </submittedName>
</protein>
<dbReference type="STRING" id="1141662.OOA_09361"/>
<dbReference type="PATRIC" id="fig|1141662.3.peg.1898"/>
<evidence type="ECO:0000313" key="1">
    <source>
        <dbReference type="EMBL" id="EKT62089.1"/>
    </source>
</evidence>
<comment type="caution">
    <text evidence="1">The sequence shown here is derived from an EMBL/GenBank/DDBJ whole genome shotgun (WGS) entry which is preliminary data.</text>
</comment>
<accession>K8WNE7</accession>
<sequence>MRVYFNKNNKKNKINKIIIELLTFGISGINKIGKTPIKHAIAANVQESEFSFKIANDFLCIIVYLLKYNYVIDYI</sequence>
<proteinExistence type="predicted"/>
<evidence type="ECO:0000313" key="2">
    <source>
        <dbReference type="Proteomes" id="UP000009336"/>
    </source>
</evidence>
<organism evidence="1 2">
    <name type="scientific">Providencia burhodogranariea DSM 19968</name>
    <dbReference type="NCBI Taxonomy" id="1141662"/>
    <lineage>
        <taxon>Bacteria</taxon>
        <taxon>Pseudomonadati</taxon>
        <taxon>Pseudomonadota</taxon>
        <taxon>Gammaproteobacteria</taxon>
        <taxon>Enterobacterales</taxon>
        <taxon>Morganellaceae</taxon>
        <taxon>Providencia</taxon>
    </lineage>
</organism>
<reference evidence="1 2" key="1">
    <citation type="journal article" date="2012" name="BMC Genomics">
        <title>Comparative genomics of bacteria in the genus Providencia isolated from wild Drosophila melanogaster.</title>
        <authorList>
            <person name="Galac M.R."/>
            <person name="Lazzaro B.P."/>
        </authorList>
    </citation>
    <scope>NUCLEOTIDE SEQUENCE [LARGE SCALE GENOMIC DNA]</scope>
    <source>
        <strain evidence="1 2">DSM 19968</strain>
    </source>
</reference>
<dbReference type="HOGENOM" id="CLU_2668119_0_0_6"/>
<dbReference type="AlphaFoldDB" id="K8WNE7"/>
<name>K8WNE7_9GAMM</name>
<gene>
    <name evidence="1" type="ORF">OOA_09361</name>
</gene>
<dbReference type="Proteomes" id="UP000009336">
    <property type="component" value="Unassembled WGS sequence"/>
</dbReference>
<dbReference type="EMBL" id="AKKL01000022">
    <property type="protein sequence ID" value="EKT62089.1"/>
    <property type="molecule type" value="Genomic_DNA"/>
</dbReference>